<reference evidence="2 3" key="1">
    <citation type="submission" date="2018-07" db="EMBL/GenBank/DDBJ databases">
        <title>Complete genome sequencing of Ornithinimicrobium sp. AMA3305.</title>
        <authorList>
            <person name="Bae J.-W."/>
        </authorList>
    </citation>
    <scope>NUCLEOTIDE SEQUENCE [LARGE SCALE GENOMIC DNA]</scope>
    <source>
        <strain evidence="2 3">AMA3305</strain>
    </source>
</reference>
<keyword evidence="3" id="KW-1185">Reference proteome</keyword>
<evidence type="ECO:0000313" key="2">
    <source>
        <dbReference type="EMBL" id="AXH95254.1"/>
    </source>
</evidence>
<evidence type="ECO:0000256" key="1">
    <source>
        <dbReference type="SAM" id="MobiDB-lite"/>
    </source>
</evidence>
<sequence length="115" mass="12359">MGNIFPSVPEGAQELSNASLEVPDPQGVLERLMEQANLHRGSLREQDGYTIPFREGGSVRIRVVEGGDEQGGEGLRLVVTAPTVERRDYIQGKVGELTAGELGEEAGRLDWQAGG</sequence>
<organism evidence="2 3">
    <name type="scientific">Ornithinimicrobium avium</name>
    <dbReference type="NCBI Taxonomy" id="2283195"/>
    <lineage>
        <taxon>Bacteria</taxon>
        <taxon>Bacillati</taxon>
        <taxon>Actinomycetota</taxon>
        <taxon>Actinomycetes</taxon>
        <taxon>Micrococcales</taxon>
        <taxon>Ornithinimicrobiaceae</taxon>
        <taxon>Ornithinimicrobium</taxon>
    </lineage>
</organism>
<name>A0A345NJP6_9MICO</name>
<evidence type="ECO:0000313" key="3">
    <source>
        <dbReference type="Proteomes" id="UP000253790"/>
    </source>
</evidence>
<feature type="region of interest" description="Disordered" evidence="1">
    <location>
        <begin position="1"/>
        <end position="20"/>
    </location>
</feature>
<dbReference type="KEGG" id="orn:DV701_03055"/>
<dbReference type="AlphaFoldDB" id="A0A345NJP6"/>
<dbReference type="EMBL" id="CP031229">
    <property type="protein sequence ID" value="AXH95254.1"/>
    <property type="molecule type" value="Genomic_DNA"/>
</dbReference>
<dbReference type="Proteomes" id="UP000253790">
    <property type="component" value="Chromosome"/>
</dbReference>
<dbReference type="OrthoDB" id="4868187at2"/>
<dbReference type="RefSeq" id="WP_114927019.1">
    <property type="nucleotide sequence ID" value="NZ_CP031229.1"/>
</dbReference>
<gene>
    <name evidence="2" type="ORF">DV701_03055</name>
</gene>
<proteinExistence type="predicted"/>
<accession>A0A345NJP6</accession>
<protein>
    <submittedName>
        <fullName evidence="2">Uncharacterized protein</fullName>
    </submittedName>
</protein>